<dbReference type="Proteomes" id="UP000269148">
    <property type="component" value="Unassembled WGS sequence"/>
</dbReference>
<dbReference type="PROSITE" id="PS50929">
    <property type="entry name" value="ABC_TM1F"/>
    <property type="match status" value="1"/>
</dbReference>
<name>A0A3L8G6N2_STRIN</name>
<dbReference type="GO" id="GO:0016887">
    <property type="term" value="F:ATP hydrolysis activity"/>
    <property type="evidence" value="ECO:0007669"/>
    <property type="project" value="InterPro"/>
</dbReference>
<dbReference type="OrthoDB" id="9806127at2"/>
<dbReference type="SUPFAM" id="SSF90123">
    <property type="entry name" value="ABC transporter transmembrane region"/>
    <property type="match status" value="1"/>
</dbReference>
<gene>
    <name evidence="10" type="ORF">DIY07_08520</name>
</gene>
<evidence type="ECO:0000313" key="11">
    <source>
        <dbReference type="Proteomes" id="UP000269148"/>
    </source>
</evidence>
<dbReference type="GO" id="GO:0005886">
    <property type="term" value="C:plasma membrane"/>
    <property type="evidence" value="ECO:0007669"/>
    <property type="project" value="UniProtKB-SubCell"/>
</dbReference>
<evidence type="ECO:0000256" key="4">
    <source>
        <dbReference type="ARBA" id="ARBA00022840"/>
    </source>
</evidence>
<dbReference type="InterPro" id="IPR039421">
    <property type="entry name" value="Type_1_exporter"/>
</dbReference>
<keyword evidence="5 7" id="KW-1133">Transmembrane helix</keyword>
<dbReference type="SUPFAM" id="SSF52540">
    <property type="entry name" value="P-loop containing nucleoside triphosphate hydrolases"/>
    <property type="match status" value="1"/>
</dbReference>
<evidence type="ECO:0000259" key="9">
    <source>
        <dbReference type="PROSITE" id="PS50929"/>
    </source>
</evidence>
<dbReference type="GO" id="GO:0140359">
    <property type="term" value="F:ABC-type transporter activity"/>
    <property type="evidence" value="ECO:0007669"/>
    <property type="project" value="InterPro"/>
</dbReference>
<dbReference type="InterPro" id="IPR027417">
    <property type="entry name" value="P-loop_NTPase"/>
</dbReference>
<feature type="transmembrane region" description="Helical" evidence="7">
    <location>
        <begin position="284"/>
        <end position="301"/>
    </location>
</feature>
<protein>
    <submittedName>
        <fullName evidence="10">ABC transporter ATP-binding protein/permease</fullName>
    </submittedName>
</protein>
<dbReference type="GO" id="GO:0034040">
    <property type="term" value="F:ATPase-coupled lipid transmembrane transporter activity"/>
    <property type="evidence" value="ECO:0007669"/>
    <property type="project" value="TreeGrafter"/>
</dbReference>
<dbReference type="Pfam" id="PF00664">
    <property type="entry name" value="ABC_membrane"/>
    <property type="match status" value="1"/>
</dbReference>
<evidence type="ECO:0000256" key="7">
    <source>
        <dbReference type="SAM" id="Phobius"/>
    </source>
</evidence>
<accession>A0A3L8G6N2</accession>
<dbReference type="RefSeq" id="WP_121792087.1">
    <property type="nucleotide sequence ID" value="NZ_QLQC01000077.1"/>
</dbReference>
<dbReference type="PROSITE" id="PS50893">
    <property type="entry name" value="ABC_TRANSPORTER_2"/>
    <property type="match status" value="1"/>
</dbReference>
<proteinExistence type="predicted"/>
<dbReference type="AlphaFoldDB" id="A0A3L8G6N2"/>
<feature type="transmembrane region" description="Helical" evidence="7">
    <location>
        <begin position="65"/>
        <end position="88"/>
    </location>
</feature>
<keyword evidence="4 10" id="KW-0067">ATP-binding</keyword>
<evidence type="ECO:0000256" key="3">
    <source>
        <dbReference type="ARBA" id="ARBA00022741"/>
    </source>
</evidence>
<feature type="transmembrane region" description="Helical" evidence="7">
    <location>
        <begin position="260"/>
        <end position="278"/>
    </location>
</feature>
<comment type="caution">
    <text evidence="10">The sequence shown here is derived from an EMBL/GenBank/DDBJ whole genome shotgun (WGS) entry which is preliminary data.</text>
</comment>
<dbReference type="EMBL" id="QLQD01000074">
    <property type="protein sequence ID" value="RLU55582.1"/>
    <property type="molecule type" value="Genomic_DNA"/>
</dbReference>
<keyword evidence="3" id="KW-0547">Nucleotide-binding</keyword>
<comment type="subcellular location">
    <subcellularLocation>
        <location evidence="1">Cell membrane</location>
        <topology evidence="1">Multi-pass membrane protein</topology>
    </subcellularLocation>
</comment>
<feature type="domain" description="ABC transporter" evidence="8">
    <location>
        <begin position="345"/>
        <end position="577"/>
    </location>
</feature>
<feature type="domain" description="ABC transmembrane type-1" evidence="9">
    <location>
        <begin position="33"/>
        <end position="302"/>
    </location>
</feature>
<dbReference type="STRING" id="1346.BMF34_08420"/>
<evidence type="ECO:0000256" key="2">
    <source>
        <dbReference type="ARBA" id="ARBA00022692"/>
    </source>
</evidence>
<dbReference type="SMART" id="SM00382">
    <property type="entry name" value="AAA"/>
    <property type="match status" value="1"/>
</dbReference>
<dbReference type="PANTHER" id="PTHR24221">
    <property type="entry name" value="ATP-BINDING CASSETTE SUB-FAMILY B"/>
    <property type="match status" value="1"/>
</dbReference>
<keyword evidence="2 7" id="KW-0812">Transmembrane</keyword>
<dbReference type="GO" id="GO:0005524">
    <property type="term" value="F:ATP binding"/>
    <property type="evidence" value="ECO:0007669"/>
    <property type="project" value="UniProtKB-KW"/>
</dbReference>
<dbReference type="Gene3D" id="3.40.50.300">
    <property type="entry name" value="P-loop containing nucleotide triphosphate hydrolases"/>
    <property type="match status" value="1"/>
</dbReference>
<dbReference type="Gene3D" id="1.20.1560.10">
    <property type="entry name" value="ABC transporter type 1, transmembrane domain"/>
    <property type="match status" value="1"/>
</dbReference>
<dbReference type="InterPro" id="IPR011527">
    <property type="entry name" value="ABC1_TM_dom"/>
</dbReference>
<evidence type="ECO:0000256" key="1">
    <source>
        <dbReference type="ARBA" id="ARBA00004651"/>
    </source>
</evidence>
<evidence type="ECO:0000256" key="5">
    <source>
        <dbReference type="ARBA" id="ARBA00022989"/>
    </source>
</evidence>
<dbReference type="InterPro" id="IPR003439">
    <property type="entry name" value="ABC_transporter-like_ATP-bd"/>
</dbReference>
<evidence type="ECO:0000256" key="6">
    <source>
        <dbReference type="ARBA" id="ARBA00023136"/>
    </source>
</evidence>
<dbReference type="InterPro" id="IPR036640">
    <property type="entry name" value="ABC1_TM_sf"/>
</dbReference>
<sequence length="591" mass="66608">MAEIKKKISRKKKKQLLKRLKERMATKKKYLYLAAFLAWLQFLMRLCSFYIIAKQFSTVLLTGQLELWSTFTTLVVLTLLGYGFALLAKPLQGLASQHARDSLKESFFEAFVAMGGQLDQQTSEADILTLASQGIDSLDTYYSYYLPLAMRTLFNCSTVLFLVLLIYPTGALIFLLVLPLIPLSIIAMQKRSEKIMTYYWDSYMDVGNLFMDDLKGLNTLYAYQVDHNYESNFVAKAEEFRKATMTLLGFQLQAVGYMDAVMYLGIGLSGFFAIQSLLAGHLSYFNVLFFILIATEFFTPIREKGYGMHLVMMNTKMADRIFSFLDSVDGHTSDKEVALMPFDQVIIQDVTYSHHDKAMLENISLSLEKGKITAFAGVSGLGKTSLANLLLKTYQADAGSIQLGDVAIEELSKEAIRHEVLYISDQSSLLNRSIYDNLVMAKALSKQEMLAWLEKHQLLTFIHDLSEGIDTIVGENGNRLSPGQQQQVICARAILCQRSLYIFDEVTASLDAENEAIIYRMIESLAKTSIVLVITHKMKCLKKVDTILFLSPNQAALVGTYEELYVNNGAFGQLADTQDRLEASLNVKEKR</sequence>
<reference evidence="10 11" key="1">
    <citation type="submission" date="2018-06" db="EMBL/GenBank/DDBJ databases">
        <title>Mutators as drivers of adaptation in pathogenic bacteria and a risk factor for host jumps and vaccine escape.</title>
        <authorList>
            <person name="Barnes A.C."/>
            <person name="Silayeva O."/>
        </authorList>
    </citation>
    <scope>NUCLEOTIDE SEQUENCE [LARGE SCALE GENOMIC DNA]</scope>
    <source>
        <strain evidence="10 11">QMA0445</strain>
    </source>
</reference>
<keyword evidence="6 7" id="KW-0472">Membrane</keyword>
<evidence type="ECO:0000313" key="10">
    <source>
        <dbReference type="EMBL" id="RLU55582.1"/>
    </source>
</evidence>
<dbReference type="InterPro" id="IPR003593">
    <property type="entry name" value="AAA+_ATPase"/>
</dbReference>
<dbReference type="PANTHER" id="PTHR24221:SF654">
    <property type="entry name" value="ATP-BINDING CASSETTE SUB-FAMILY B MEMBER 6"/>
    <property type="match status" value="1"/>
</dbReference>
<dbReference type="Pfam" id="PF00005">
    <property type="entry name" value="ABC_tran"/>
    <property type="match status" value="1"/>
</dbReference>
<evidence type="ECO:0000259" key="8">
    <source>
        <dbReference type="PROSITE" id="PS50893"/>
    </source>
</evidence>
<organism evidence="10 11">
    <name type="scientific">Streptococcus iniae</name>
    <name type="common">Streptococcus shiloi</name>
    <dbReference type="NCBI Taxonomy" id="1346"/>
    <lineage>
        <taxon>Bacteria</taxon>
        <taxon>Bacillati</taxon>
        <taxon>Bacillota</taxon>
        <taxon>Bacilli</taxon>
        <taxon>Lactobacillales</taxon>
        <taxon>Streptococcaceae</taxon>
        <taxon>Streptococcus</taxon>
    </lineage>
</organism>